<feature type="transmembrane region" description="Helical" evidence="1">
    <location>
        <begin position="313"/>
        <end position="337"/>
    </location>
</feature>
<accession>A0AAD3S8K0</accession>
<comment type="caution">
    <text evidence="2">The sequence shown here is derived from an EMBL/GenBank/DDBJ whole genome shotgun (WGS) entry which is preliminary data.</text>
</comment>
<keyword evidence="1" id="KW-0472">Membrane</keyword>
<protein>
    <submittedName>
        <fullName evidence="2">Uncharacterized protein</fullName>
    </submittedName>
</protein>
<keyword evidence="1" id="KW-0812">Transmembrane</keyword>
<keyword evidence="3" id="KW-1185">Reference proteome</keyword>
<gene>
    <name evidence="2" type="ORF">Nepgr_008342</name>
</gene>
<reference evidence="2" key="1">
    <citation type="submission" date="2023-05" db="EMBL/GenBank/DDBJ databases">
        <title>Nepenthes gracilis genome sequencing.</title>
        <authorList>
            <person name="Fukushima K."/>
        </authorList>
    </citation>
    <scope>NUCLEOTIDE SEQUENCE</scope>
    <source>
        <strain evidence="2">SING2019-196</strain>
    </source>
</reference>
<dbReference type="EMBL" id="BSYO01000006">
    <property type="protein sequence ID" value="GMH06502.1"/>
    <property type="molecule type" value="Genomic_DNA"/>
</dbReference>
<evidence type="ECO:0000313" key="3">
    <source>
        <dbReference type="Proteomes" id="UP001279734"/>
    </source>
</evidence>
<dbReference type="Proteomes" id="UP001279734">
    <property type="component" value="Unassembled WGS sequence"/>
</dbReference>
<proteinExistence type="predicted"/>
<dbReference type="PANTHER" id="PTHR35752">
    <property type="entry name" value="G-PROTEIN COUPLED RECEPTOR"/>
    <property type="match status" value="1"/>
</dbReference>
<dbReference type="AlphaFoldDB" id="A0AAD3S8K0"/>
<evidence type="ECO:0000313" key="2">
    <source>
        <dbReference type="EMBL" id="GMH06502.1"/>
    </source>
</evidence>
<dbReference type="PANTHER" id="PTHR35752:SF1">
    <property type="entry name" value="G-PROTEIN COUPLED RECEPTOR"/>
    <property type="match status" value="1"/>
</dbReference>
<keyword evidence="1" id="KW-1133">Transmembrane helix</keyword>
<organism evidence="2 3">
    <name type="scientific">Nepenthes gracilis</name>
    <name type="common">Slender pitcher plant</name>
    <dbReference type="NCBI Taxonomy" id="150966"/>
    <lineage>
        <taxon>Eukaryota</taxon>
        <taxon>Viridiplantae</taxon>
        <taxon>Streptophyta</taxon>
        <taxon>Embryophyta</taxon>
        <taxon>Tracheophyta</taxon>
        <taxon>Spermatophyta</taxon>
        <taxon>Magnoliopsida</taxon>
        <taxon>eudicotyledons</taxon>
        <taxon>Gunneridae</taxon>
        <taxon>Pentapetalae</taxon>
        <taxon>Caryophyllales</taxon>
        <taxon>Nepenthaceae</taxon>
        <taxon>Nepenthes</taxon>
    </lineage>
</organism>
<evidence type="ECO:0000256" key="1">
    <source>
        <dbReference type="SAM" id="Phobius"/>
    </source>
</evidence>
<name>A0AAD3S8K0_NEPGR</name>
<sequence length="407" mass="45476">MLNLSYHSWHQLLTATVIALLLLVLGAASIAVPGSNCYTLDNSSHIIDFTSWIGHLFEYEGKDSDLVVRFCKDVESRSQKGYIDFGRFDAFNYLVVRAGHINFVQDYYKGDLMNCERTYSKLGRTAQVNIICGSCLNGRCKGEIGCICNVTFESSCRVLVELSIPCERQGPRVFEGFTLGFHPRSWEIVYNGMTQLGFEKSHHEFSFSTEQTQVALYMTAVASMSRLVQKPTVKIFPESGLEVRLSGSGAAGRPPTTLSPTILIVDWTCVVAQDTPFEVEFTIPVENYEPIQFTLTKFCEYQQNRENDVTGGWAILGVLSFMFLVSSTLFCCGGFVYKARYQNQRGLDALPGMTLLSVCLQTVTGPSPSYTRAEDYCSPSINQASLRQLQDTVLGTRRQTELRYGSI</sequence>